<proteinExistence type="predicted"/>
<dbReference type="GeneID" id="36572463"/>
<dbReference type="AlphaFoldDB" id="A0A2T3BC88"/>
<dbReference type="RefSeq" id="XP_024724530.1">
    <property type="nucleotide sequence ID" value="XM_024864382.1"/>
</dbReference>
<protein>
    <submittedName>
        <fullName evidence="2">Uncharacterized protein</fullName>
    </submittedName>
</protein>
<name>A0A2T3BC88_AMORE</name>
<sequence length="167" mass="18113">MPVRIAAGDPARSILPAGPGSRSVGGRESRCSSRRQIGGERARVVGRRSIRGRLEGVRRYWGGIYSPFPFLGLLGARNSKTARGCRKPRWGGESGEGVCYVPSAALMFKSKLSGKGRGCWYTCALQSSAWTLRCRMRIVGGYGAPSEGSVCVRGRRMREWETSANGL</sequence>
<dbReference type="EMBL" id="KZ679007">
    <property type="protein sequence ID" value="PSS25931.1"/>
    <property type="molecule type" value="Genomic_DNA"/>
</dbReference>
<evidence type="ECO:0000256" key="1">
    <source>
        <dbReference type="SAM" id="MobiDB-lite"/>
    </source>
</evidence>
<organism evidence="2 3">
    <name type="scientific">Amorphotheca resinae ATCC 22711</name>
    <dbReference type="NCBI Taxonomy" id="857342"/>
    <lineage>
        <taxon>Eukaryota</taxon>
        <taxon>Fungi</taxon>
        <taxon>Dikarya</taxon>
        <taxon>Ascomycota</taxon>
        <taxon>Pezizomycotina</taxon>
        <taxon>Leotiomycetes</taxon>
        <taxon>Helotiales</taxon>
        <taxon>Amorphothecaceae</taxon>
        <taxon>Amorphotheca</taxon>
    </lineage>
</organism>
<dbReference type="Proteomes" id="UP000241818">
    <property type="component" value="Unassembled WGS sequence"/>
</dbReference>
<feature type="region of interest" description="Disordered" evidence="1">
    <location>
        <begin position="1"/>
        <end position="32"/>
    </location>
</feature>
<dbReference type="InParanoid" id="A0A2T3BC88"/>
<reference evidence="2 3" key="1">
    <citation type="journal article" date="2018" name="New Phytol.">
        <title>Comparative genomics and transcriptomics depict ericoid mycorrhizal fungi as versatile saprotrophs and plant mutualists.</title>
        <authorList>
            <person name="Martino E."/>
            <person name="Morin E."/>
            <person name="Grelet G.A."/>
            <person name="Kuo A."/>
            <person name="Kohler A."/>
            <person name="Daghino S."/>
            <person name="Barry K.W."/>
            <person name="Cichocki N."/>
            <person name="Clum A."/>
            <person name="Dockter R.B."/>
            <person name="Hainaut M."/>
            <person name="Kuo R.C."/>
            <person name="LaButti K."/>
            <person name="Lindahl B.D."/>
            <person name="Lindquist E.A."/>
            <person name="Lipzen A."/>
            <person name="Khouja H.R."/>
            <person name="Magnuson J."/>
            <person name="Murat C."/>
            <person name="Ohm R.A."/>
            <person name="Singer S.W."/>
            <person name="Spatafora J.W."/>
            <person name="Wang M."/>
            <person name="Veneault-Fourrey C."/>
            <person name="Henrissat B."/>
            <person name="Grigoriev I.V."/>
            <person name="Martin F.M."/>
            <person name="Perotto S."/>
        </authorList>
    </citation>
    <scope>NUCLEOTIDE SEQUENCE [LARGE SCALE GENOMIC DNA]</scope>
    <source>
        <strain evidence="2 3">ATCC 22711</strain>
    </source>
</reference>
<evidence type="ECO:0000313" key="3">
    <source>
        <dbReference type="Proteomes" id="UP000241818"/>
    </source>
</evidence>
<accession>A0A2T3BC88</accession>
<gene>
    <name evidence="2" type="ORF">M430DRAFT_208404</name>
</gene>
<evidence type="ECO:0000313" key="2">
    <source>
        <dbReference type="EMBL" id="PSS25931.1"/>
    </source>
</evidence>
<keyword evidence="3" id="KW-1185">Reference proteome</keyword>